<evidence type="ECO:0000256" key="4">
    <source>
        <dbReference type="ARBA" id="ARBA00022801"/>
    </source>
</evidence>
<evidence type="ECO:0000256" key="3">
    <source>
        <dbReference type="ARBA" id="ARBA00022563"/>
    </source>
</evidence>
<feature type="domain" description="Tetrahydrofolate dehydrogenase/cyclohydrolase NAD(P)-binding" evidence="9">
    <location>
        <begin position="140"/>
        <end position="279"/>
    </location>
</feature>
<dbReference type="CDD" id="cd01080">
    <property type="entry name" value="NAD_bind_m-THF_DH_Cyclohyd"/>
    <property type="match status" value="1"/>
</dbReference>
<dbReference type="PROSITE" id="PS00766">
    <property type="entry name" value="THF_DHG_CYH_1"/>
    <property type="match status" value="1"/>
</dbReference>
<dbReference type="Pfam" id="PF02882">
    <property type="entry name" value="THF_DHG_CYH_C"/>
    <property type="match status" value="1"/>
</dbReference>
<evidence type="ECO:0000256" key="2">
    <source>
        <dbReference type="ARBA" id="ARBA00011738"/>
    </source>
</evidence>
<accession>A0A3G4ZZZ8</accession>
<evidence type="ECO:0000256" key="7">
    <source>
        <dbReference type="ARBA" id="ARBA00023268"/>
    </source>
</evidence>
<dbReference type="InterPro" id="IPR020630">
    <property type="entry name" value="THF_DH/CycHdrlase_cat_dom"/>
</dbReference>
<dbReference type="GO" id="GO:0004488">
    <property type="term" value="F:methylenetetrahydrofolate dehydrogenase (NADP+) activity"/>
    <property type="evidence" value="ECO:0007669"/>
    <property type="project" value="InterPro"/>
</dbReference>
<evidence type="ECO:0000256" key="1">
    <source>
        <dbReference type="ARBA" id="ARBA00004777"/>
    </source>
</evidence>
<proteinExistence type="inferred from homology"/>
<keyword evidence="4 10" id="KW-0378">Hydrolase</keyword>
<dbReference type="InterPro" id="IPR000672">
    <property type="entry name" value="THF_DH/CycHdrlase"/>
</dbReference>
<feature type="domain" description="Tetrahydrofolate dehydrogenase/cyclohydrolase catalytic" evidence="8">
    <location>
        <begin position="23"/>
        <end position="121"/>
    </location>
</feature>
<keyword evidence="5" id="KW-0521">NADP</keyword>
<dbReference type="SUPFAM" id="SSF53223">
    <property type="entry name" value="Aminoacid dehydrogenase-like, N-terminal domain"/>
    <property type="match status" value="1"/>
</dbReference>
<keyword evidence="3" id="KW-0554">One-carbon metabolism</keyword>
<dbReference type="InterPro" id="IPR046346">
    <property type="entry name" value="Aminoacid_DH-like_N_sf"/>
</dbReference>
<dbReference type="GO" id="GO:0035999">
    <property type="term" value="P:tetrahydrofolate interconversion"/>
    <property type="evidence" value="ECO:0007669"/>
    <property type="project" value="TreeGrafter"/>
</dbReference>
<dbReference type="PRINTS" id="PR00085">
    <property type="entry name" value="THFDHDRGNASE"/>
</dbReference>
<dbReference type="EMBL" id="MK072243">
    <property type="protein sequence ID" value="AYV80450.1"/>
    <property type="molecule type" value="Genomic_DNA"/>
</dbReference>
<dbReference type="Gene3D" id="3.40.50.10860">
    <property type="entry name" value="Leucine Dehydrogenase, chain A, domain 1"/>
    <property type="match status" value="1"/>
</dbReference>
<gene>
    <name evidence="10" type="ORF">Harvfovirus1_75</name>
</gene>
<evidence type="ECO:0000259" key="9">
    <source>
        <dbReference type="Pfam" id="PF02882"/>
    </source>
</evidence>
<comment type="pathway">
    <text evidence="1">One-carbon metabolism; tetrahydrofolate interconversion.</text>
</comment>
<name>A0A3G4ZZZ8_9VIRU</name>
<evidence type="ECO:0000313" key="10">
    <source>
        <dbReference type="EMBL" id="AYV80450.1"/>
    </source>
</evidence>
<dbReference type="PANTHER" id="PTHR48099:SF5">
    <property type="entry name" value="C-1-TETRAHYDROFOLATE SYNTHASE, CYTOPLASMIC"/>
    <property type="match status" value="1"/>
</dbReference>
<dbReference type="Pfam" id="PF00763">
    <property type="entry name" value="THF_DHG_CYH"/>
    <property type="match status" value="1"/>
</dbReference>
<dbReference type="InterPro" id="IPR020631">
    <property type="entry name" value="THF_DH/CycHdrlase_NAD-bd_dom"/>
</dbReference>
<comment type="subunit">
    <text evidence="2">Homodimer.</text>
</comment>
<dbReference type="InterPro" id="IPR020867">
    <property type="entry name" value="THF_DH/CycHdrlase_CS"/>
</dbReference>
<dbReference type="Gene3D" id="3.40.50.720">
    <property type="entry name" value="NAD(P)-binding Rossmann-like Domain"/>
    <property type="match status" value="1"/>
</dbReference>
<dbReference type="HAMAP" id="MF_01576">
    <property type="entry name" value="THF_DHG_CYH"/>
    <property type="match status" value="1"/>
</dbReference>
<organism evidence="10">
    <name type="scientific">Harvfovirus sp</name>
    <dbReference type="NCBI Taxonomy" id="2487768"/>
    <lineage>
        <taxon>Viruses</taxon>
        <taxon>Varidnaviria</taxon>
        <taxon>Bamfordvirae</taxon>
        <taxon>Nucleocytoviricota</taxon>
        <taxon>Megaviricetes</taxon>
        <taxon>Imitervirales</taxon>
        <taxon>Mimiviridae</taxon>
        <taxon>Klosneuvirinae</taxon>
    </lineage>
</organism>
<dbReference type="InterPro" id="IPR036291">
    <property type="entry name" value="NAD(P)-bd_dom_sf"/>
</dbReference>
<dbReference type="SUPFAM" id="SSF51735">
    <property type="entry name" value="NAD(P)-binding Rossmann-fold domains"/>
    <property type="match status" value="1"/>
</dbReference>
<evidence type="ECO:0000256" key="6">
    <source>
        <dbReference type="ARBA" id="ARBA00023002"/>
    </source>
</evidence>
<evidence type="ECO:0000256" key="5">
    <source>
        <dbReference type="ARBA" id="ARBA00022857"/>
    </source>
</evidence>
<dbReference type="GO" id="GO:0004477">
    <property type="term" value="F:methenyltetrahydrofolate cyclohydrolase activity"/>
    <property type="evidence" value="ECO:0007669"/>
    <property type="project" value="TreeGrafter"/>
</dbReference>
<dbReference type="FunFam" id="3.40.50.10860:FF:000005">
    <property type="entry name" value="C-1-tetrahydrofolate synthase, cytoplasmic, putative"/>
    <property type="match status" value="1"/>
</dbReference>
<protein>
    <submittedName>
        <fullName evidence="10">Bifunctional methylenetetrahydrofolate dehydrogenase/methenyltetrahydrofolate cyclohydrolase</fullName>
    </submittedName>
</protein>
<keyword evidence="6" id="KW-0560">Oxidoreductase</keyword>
<sequence>MDVCLLDMAKILSGGNVALLKLNKLKDDIKGLELCLAIIQIGVNVASSMCIKLKQNKCKEIGIQTKLFHFDDTVEENDVINLVRELNSDNSITGIILQLPIPKKLSQFKIIETIDFRKDVDGLTSYNMGCLLLGEANIIPATSCAILDLLDYYEIDVSGKFVVIMGRSNLVSKPTALLLQMRNATVMNVHTATVDLVEFTQRAEILIVACGVKSLVKRHMIRRDAIIIDVGINKTDSGVVGDVDYKDVIDMVKGISPVPGGVGPLTVANMICNTYRCYRLQGRKIETE</sequence>
<evidence type="ECO:0000259" key="8">
    <source>
        <dbReference type="Pfam" id="PF00763"/>
    </source>
</evidence>
<keyword evidence="7" id="KW-0511">Multifunctional enzyme</keyword>
<reference evidence="10" key="1">
    <citation type="submission" date="2018-10" db="EMBL/GenBank/DDBJ databases">
        <title>Hidden diversity of soil giant viruses.</title>
        <authorList>
            <person name="Schulz F."/>
            <person name="Alteio L."/>
            <person name="Goudeau D."/>
            <person name="Ryan E.M."/>
            <person name="Malmstrom R.R."/>
            <person name="Blanchard J."/>
            <person name="Woyke T."/>
        </authorList>
    </citation>
    <scope>NUCLEOTIDE SEQUENCE</scope>
    <source>
        <strain evidence="10">HAV1</strain>
    </source>
</reference>
<dbReference type="PANTHER" id="PTHR48099">
    <property type="entry name" value="C-1-TETRAHYDROFOLATE SYNTHASE, CYTOPLASMIC-RELATED"/>
    <property type="match status" value="1"/>
</dbReference>